<dbReference type="Gene3D" id="3.40.50.2000">
    <property type="entry name" value="Glycogen Phosphorylase B"/>
    <property type="match status" value="2"/>
</dbReference>
<dbReference type="AlphaFoldDB" id="A0A1G1XYW1"/>
<dbReference type="Pfam" id="PF13439">
    <property type="entry name" value="Glyco_transf_4"/>
    <property type="match status" value="1"/>
</dbReference>
<protein>
    <recommendedName>
        <fullName evidence="5">Glycosyl transferase family 1</fullName>
    </recommendedName>
</protein>
<dbReference type="InterPro" id="IPR001296">
    <property type="entry name" value="Glyco_trans_1"/>
</dbReference>
<dbReference type="STRING" id="1797533.A2731_00175"/>
<evidence type="ECO:0000313" key="4">
    <source>
        <dbReference type="Proteomes" id="UP000176241"/>
    </source>
</evidence>
<dbReference type="InterPro" id="IPR028098">
    <property type="entry name" value="Glyco_trans_4-like_N"/>
</dbReference>
<feature type="domain" description="Glycosyltransferase subfamily 4-like N-terminal" evidence="2">
    <location>
        <begin position="16"/>
        <end position="179"/>
    </location>
</feature>
<sequence>MFQTTRILYLITQSEFGGAQRYIFDLATNLPAEKYQIAVAAGSNEELFSRLREYNIKTYRLKNLIREINPLKDLTAYFEIKKLLKEIKPDILHLNSSKAGVIGAMAGRHIGIKKIIYTVHGFVFNEPLPKWKKLFYLITEKFSARYKDKLICVSEFDRQIGIKKNIAGVEKLVTIHNGIGQINFLDQKRARQELKLDQNKIVIGTIANFYLTKGLIYFIQTAKIVNQAKPEITFTIIGDGQERNLLQNEIKKQGLENNFFLIGQKQKAWQFLLAFDVYVCSSLKEGFPFSLLEAMSAGLPIVTTKVGGISEMIKDNQSGLLVKPADPKELAEKIIEVIDNKSLAEKLGTEAQIRVRQDFSLEKMIIDTQRIYQD</sequence>
<evidence type="ECO:0000259" key="1">
    <source>
        <dbReference type="Pfam" id="PF00534"/>
    </source>
</evidence>
<name>A0A1G1XYW1_9BACT</name>
<dbReference type="CDD" id="cd03808">
    <property type="entry name" value="GT4_CapM-like"/>
    <property type="match status" value="1"/>
</dbReference>
<evidence type="ECO:0000259" key="2">
    <source>
        <dbReference type="Pfam" id="PF13439"/>
    </source>
</evidence>
<dbReference type="PANTHER" id="PTHR12526:SF630">
    <property type="entry name" value="GLYCOSYLTRANSFERASE"/>
    <property type="match status" value="1"/>
</dbReference>
<dbReference type="Proteomes" id="UP000176241">
    <property type="component" value="Unassembled WGS sequence"/>
</dbReference>
<feature type="domain" description="Glycosyl transferase family 1" evidence="1">
    <location>
        <begin position="187"/>
        <end position="352"/>
    </location>
</feature>
<proteinExistence type="predicted"/>
<gene>
    <name evidence="3" type="ORF">A2731_00175</name>
</gene>
<dbReference type="Pfam" id="PF00534">
    <property type="entry name" value="Glycos_transf_1"/>
    <property type="match status" value="1"/>
</dbReference>
<evidence type="ECO:0008006" key="5">
    <source>
        <dbReference type="Google" id="ProtNLM"/>
    </source>
</evidence>
<reference evidence="3 4" key="1">
    <citation type="journal article" date="2016" name="Nat. Commun.">
        <title>Thousands of microbial genomes shed light on interconnected biogeochemical processes in an aquifer system.</title>
        <authorList>
            <person name="Anantharaman K."/>
            <person name="Brown C.T."/>
            <person name="Hug L.A."/>
            <person name="Sharon I."/>
            <person name="Castelle C.J."/>
            <person name="Probst A.J."/>
            <person name="Thomas B.C."/>
            <person name="Singh A."/>
            <person name="Wilkins M.J."/>
            <person name="Karaoz U."/>
            <person name="Brodie E.L."/>
            <person name="Williams K.H."/>
            <person name="Hubbard S.S."/>
            <person name="Banfield J.F."/>
        </authorList>
    </citation>
    <scope>NUCLEOTIDE SEQUENCE [LARGE SCALE GENOMIC DNA]</scope>
</reference>
<comment type="caution">
    <text evidence="3">The sequence shown here is derived from an EMBL/GenBank/DDBJ whole genome shotgun (WGS) entry which is preliminary data.</text>
</comment>
<dbReference type="SUPFAM" id="SSF53756">
    <property type="entry name" value="UDP-Glycosyltransferase/glycogen phosphorylase"/>
    <property type="match status" value="1"/>
</dbReference>
<evidence type="ECO:0000313" key="3">
    <source>
        <dbReference type="EMBL" id="OGY44770.1"/>
    </source>
</evidence>
<dbReference type="GO" id="GO:0016757">
    <property type="term" value="F:glycosyltransferase activity"/>
    <property type="evidence" value="ECO:0007669"/>
    <property type="project" value="InterPro"/>
</dbReference>
<dbReference type="PANTHER" id="PTHR12526">
    <property type="entry name" value="GLYCOSYLTRANSFERASE"/>
    <property type="match status" value="1"/>
</dbReference>
<dbReference type="EMBL" id="MHIC01000024">
    <property type="protein sequence ID" value="OGY44770.1"/>
    <property type="molecule type" value="Genomic_DNA"/>
</dbReference>
<accession>A0A1G1XYW1</accession>
<organism evidence="3 4">
    <name type="scientific">Candidatus Buchananbacteria bacterium RIFCSPHIGHO2_01_FULL_39_8</name>
    <dbReference type="NCBI Taxonomy" id="1797533"/>
    <lineage>
        <taxon>Bacteria</taxon>
        <taxon>Candidatus Buchananiibacteriota</taxon>
    </lineage>
</organism>